<comment type="caution">
    <text evidence="1">The sequence shown here is derived from an EMBL/GenBank/DDBJ whole genome shotgun (WGS) entry which is preliminary data.</text>
</comment>
<dbReference type="Proteomes" id="UP000616885">
    <property type="component" value="Unassembled WGS sequence"/>
</dbReference>
<sequence length="54" mass="5956">MMRAVSRGINSVEELECIEKKEAEEVARKAASSSEVTPSSEPVFSEIEIDPVFL</sequence>
<dbReference type="EMBL" id="JADCTT010000009">
    <property type="protein sequence ID" value="KAF9748205.1"/>
    <property type="molecule type" value="Genomic_DNA"/>
</dbReference>
<proteinExistence type="predicted"/>
<dbReference type="AlphaFoldDB" id="A0A8H7KA60"/>
<organism evidence="1 2">
    <name type="scientific">Bionectria ochroleuca</name>
    <name type="common">Gliocladium roseum</name>
    <dbReference type="NCBI Taxonomy" id="29856"/>
    <lineage>
        <taxon>Eukaryota</taxon>
        <taxon>Fungi</taxon>
        <taxon>Dikarya</taxon>
        <taxon>Ascomycota</taxon>
        <taxon>Pezizomycotina</taxon>
        <taxon>Sordariomycetes</taxon>
        <taxon>Hypocreomycetidae</taxon>
        <taxon>Hypocreales</taxon>
        <taxon>Bionectriaceae</taxon>
        <taxon>Clonostachys</taxon>
    </lineage>
</organism>
<name>A0A8H7KA60_BIOOC</name>
<protein>
    <submittedName>
        <fullName evidence="1">Uncharacterized protein</fullName>
    </submittedName>
</protein>
<accession>A0A8H7KA60</accession>
<gene>
    <name evidence="1" type="ORF">IM811_017710</name>
</gene>
<reference evidence="1" key="1">
    <citation type="submission" date="2020-10" db="EMBL/GenBank/DDBJ databases">
        <title>High-Quality Genome Resource of Clonostachys rosea strain S41 by Oxford Nanopore Long-Read Sequencing.</title>
        <authorList>
            <person name="Wang H."/>
        </authorList>
    </citation>
    <scope>NUCLEOTIDE SEQUENCE</scope>
    <source>
        <strain evidence="1">S41</strain>
    </source>
</reference>
<evidence type="ECO:0000313" key="2">
    <source>
        <dbReference type="Proteomes" id="UP000616885"/>
    </source>
</evidence>
<evidence type="ECO:0000313" key="1">
    <source>
        <dbReference type="EMBL" id="KAF9748205.1"/>
    </source>
</evidence>